<reference evidence="2" key="1">
    <citation type="submission" date="2014-09" db="EMBL/GenBank/DDBJ databases">
        <authorList>
            <person name="GOMEZ-VALERO Laura"/>
        </authorList>
    </citation>
    <scope>NUCLEOTIDE SEQUENCE</scope>
    <source>
        <strain evidence="2">ATCC33218</strain>
    </source>
</reference>
<organism evidence="2 4">
    <name type="scientific">Legionella micdadei</name>
    <name type="common">Tatlockia micdadei</name>
    <dbReference type="NCBI Taxonomy" id="451"/>
    <lineage>
        <taxon>Bacteria</taxon>
        <taxon>Pseudomonadati</taxon>
        <taxon>Pseudomonadota</taxon>
        <taxon>Gammaproteobacteria</taxon>
        <taxon>Legionellales</taxon>
        <taxon>Legionellaceae</taxon>
        <taxon>Legionella</taxon>
    </lineage>
</organism>
<dbReference type="Proteomes" id="UP000182998">
    <property type="component" value="Unassembled WGS sequence"/>
</dbReference>
<feature type="coiled-coil region" evidence="1">
    <location>
        <begin position="303"/>
        <end position="330"/>
    </location>
</feature>
<keyword evidence="5" id="KW-1185">Reference proteome</keyword>
<evidence type="ECO:0000256" key="1">
    <source>
        <dbReference type="SAM" id="Coils"/>
    </source>
</evidence>
<dbReference type="EMBL" id="LN614830">
    <property type="protein sequence ID" value="CEG60340.1"/>
    <property type="molecule type" value="Genomic_DNA"/>
</dbReference>
<dbReference type="HOGENOM" id="CLU_347773_0_0_6"/>
<evidence type="ECO:0000313" key="3">
    <source>
        <dbReference type="EMBL" id="SCY55994.1"/>
    </source>
</evidence>
<dbReference type="RefSeq" id="WP_045098772.1">
    <property type="nucleotide sequence ID" value="NZ_CP020614.1"/>
</dbReference>
<sequence length="811" mass="92872">MGSGKKNDALSQTNDVLKQKFDEFAASHQNNSSQPPDLLLFQDDYLIRPWVIHLNKIINELNELISLVESTWQQSSTQEDKLHAVLQDALPKLSDLIEEKEGLRAAISKRKKLLLPSEITTNKASLSGTRNELREALISFLTIFSMIQFENTGDPTHLVLKNKLKEFLEGLFNELRAINPSANAHFVEFHGKLLRHLNLTVPLFSSKVPTELNQHAINAFVNNLFSTATTKPNMNMPFGENSPKILNGLWNNASSALGRLLDNPSDANVEAYGIKRQLIALRSLRFKLEDFPINGIKEYLFQTKKVKQRIAEINLTLQTLKRELKSKLDLFIEPYDDFDDVKEGHQLLAQLRAIEDEFEAALTQCNPQKSDITPPFALEHVEKLTLTQREIAMKLEHVYQELKGETGLYKKILVSSLNLDNQYQLTFVKLKFELRKVIQNAKTVFSAYLRLSKEIGDESAGKEAQKTLDLLENKCQEIRTKKAQENTPLATFRKENELTSQTFEQLGQVPREQLNPAYKKILDALIQRAQLPLPRLNETNSLASNLAAKREDAVNAIRCAAVSYGTFTTSNKQCASALLAFTNATNALNSYEKLKQEALIEDRKSSKIYLKSLEIVKVLQNEYFRILDKYIDTACANNPEDIAELVILKEKLWTRHTFLSSQKIFTPLLDKIDSRLCRLLSLQFSFERLNEKYLNGTFLQTNTESTKDKNPLSTGQMEALNRHEQRLYKDKLIHTIELTMHNENMEYISDGIRYDFVQWIRIHLLKPLQHLMECCFGSSLFFTPTWRACKTEEMLVEAGNQFYDEITGLGF</sequence>
<evidence type="ECO:0000313" key="4">
    <source>
        <dbReference type="Proteomes" id="UP000032414"/>
    </source>
</evidence>
<reference evidence="3 5" key="3">
    <citation type="submission" date="2016-10" db="EMBL/GenBank/DDBJ databases">
        <authorList>
            <person name="Varghese N."/>
            <person name="Submissions S."/>
        </authorList>
    </citation>
    <scope>NUCLEOTIDE SEQUENCE [LARGE SCALE GENOMIC DNA]</scope>
    <source>
        <strain evidence="3 5">ATCC 33218</strain>
    </source>
</reference>
<protein>
    <submittedName>
        <fullName evidence="2">Uncharacterized protein</fullName>
    </submittedName>
</protein>
<dbReference type="AlphaFoldDB" id="A0A098GED6"/>
<dbReference type="Proteomes" id="UP000032414">
    <property type="component" value="Chromosome I"/>
</dbReference>
<evidence type="ECO:0000313" key="5">
    <source>
        <dbReference type="Proteomes" id="UP000182998"/>
    </source>
</evidence>
<accession>A0A098GED6</accession>
<keyword evidence="1" id="KW-0175">Coiled coil</keyword>
<dbReference type="OrthoDB" id="5636224at2"/>
<proteinExistence type="predicted"/>
<dbReference type="EMBL" id="FMVN01000010">
    <property type="protein sequence ID" value="SCY55994.1"/>
    <property type="molecule type" value="Genomic_DNA"/>
</dbReference>
<dbReference type="KEGG" id="tmc:LMI_1024"/>
<gene>
    <name evidence="2" type="ORF">LMI_1024</name>
    <name evidence="3" type="ORF">SAMN02982997_02042</name>
</gene>
<name>A0A098GED6_LEGMI</name>
<reference evidence="4" key="2">
    <citation type="submission" date="2014-09" db="EMBL/GenBank/DDBJ databases">
        <authorList>
            <person name="Gomez-Valero L."/>
        </authorList>
    </citation>
    <scope>NUCLEOTIDE SEQUENCE [LARGE SCALE GENOMIC DNA]</scope>
    <source>
        <strain evidence="4">ATCC33218</strain>
    </source>
</reference>
<dbReference type="STRING" id="451.B6N58_10365"/>
<evidence type="ECO:0000313" key="2">
    <source>
        <dbReference type="EMBL" id="CEG60340.1"/>
    </source>
</evidence>
<dbReference type="PATRIC" id="fig|451.8.peg.336"/>